<name>A8WMW3_CAEBR</name>
<dbReference type="SUPFAM" id="SSF81321">
    <property type="entry name" value="Family A G protein-coupled receptor-like"/>
    <property type="match status" value="1"/>
</dbReference>
<dbReference type="SUPFAM" id="SSF49599">
    <property type="entry name" value="TRAF domain-like"/>
    <property type="match status" value="1"/>
</dbReference>
<dbReference type="AlphaFoldDB" id="A8WMW3"/>
<feature type="transmembrane region" description="Helical" evidence="1">
    <location>
        <begin position="153"/>
        <end position="175"/>
    </location>
</feature>
<dbReference type="InterPro" id="IPR008974">
    <property type="entry name" value="TRAF-like"/>
</dbReference>
<dbReference type="InParanoid" id="A8WMW3"/>
<accession>A8WMW3</accession>
<feature type="transmembrane region" description="Helical" evidence="1">
    <location>
        <begin position="110"/>
        <end position="133"/>
    </location>
</feature>
<keyword evidence="1" id="KW-0472">Membrane</keyword>
<keyword evidence="1" id="KW-0812">Transmembrane</keyword>
<reference evidence="3 4" key="1">
    <citation type="journal article" date="2003" name="PLoS Biol.">
        <title>The genome sequence of Caenorhabditis briggsae: a platform for comparative genomics.</title>
        <authorList>
            <person name="Stein L.D."/>
            <person name="Bao Z."/>
            <person name="Blasiar D."/>
            <person name="Blumenthal T."/>
            <person name="Brent M.R."/>
            <person name="Chen N."/>
            <person name="Chinwalla A."/>
            <person name="Clarke L."/>
            <person name="Clee C."/>
            <person name="Coghlan A."/>
            <person name="Coulson A."/>
            <person name="D'Eustachio P."/>
            <person name="Fitch D.H."/>
            <person name="Fulton L.A."/>
            <person name="Fulton R.E."/>
            <person name="Griffiths-Jones S."/>
            <person name="Harris T.W."/>
            <person name="Hillier L.W."/>
            <person name="Kamath R."/>
            <person name="Kuwabara P.E."/>
            <person name="Mardis E.R."/>
            <person name="Marra M.A."/>
            <person name="Miner T.L."/>
            <person name="Minx P."/>
            <person name="Mullikin J.C."/>
            <person name="Plumb R.W."/>
            <person name="Rogers J."/>
            <person name="Schein J.E."/>
            <person name="Sohrmann M."/>
            <person name="Spieth J."/>
            <person name="Stajich J.E."/>
            <person name="Wei C."/>
            <person name="Willey D."/>
            <person name="Wilson R.K."/>
            <person name="Durbin R."/>
            <person name="Waterston R.H."/>
        </authorList>
    </citation>
    <scope>NUCLEOTIDE SEQUENCE [LARGE SCALE GENOMIC DNA]</scope>
    <source>
        <strain evidence="3 4">AF16</strain>
    </source>
</reference>
<dbReference type="GO" id="GO:0042048">
    <property type="term" value="P:olfactory behavior"/>
    <property type="evidence" value="ECO:0000318"/>
    <property type="project" value="GO_Central"/>
</dbReference>
<dbReference type="PANTHER" id="PTHR22943:SF97">
    <property type="entry name" value="SEVEN TM RECEPTOR"/>
    <property type="match status" value="1"/>
</dbReference>
<evidence type="ECO:0000313" key="5">
    <source>
        <dbReference type="WormBase" id="CBG00354"/>
    </source>
</evidence>
<keyword evidence="1" id="KW-1133">Transmembrane helix</keyword>
<dbReference type="Pfam" id="PF10326">
    <property type="entry name" value="7TM_GPCR_Str"/>
    <property type="match status" value="1"/>
</dbReference>
<dbReference type="PANTHER" id="PTHR22943">
    <property type="entry name" value="7-TRANSMEMBRANE DOMAIN RECEPTOR C.ELEGANS"/>
    <property type="match status" value="1"/>
</dbReference>
<dbReference type="InterPro" id="IPR002083">
    <property type="entry name" value="MATH/TRAF_dom"/>
</dbReference>
<dbReference type="Proteomes" id="UP000008549">
    <property type="component" value="Unassembled WGS sequence"/>
</dbReference>
<feature type="transmembrane region" description="Helical" evidence="1">
    <location>
        <begin position="303"/>
        <end position="322"/>
    </location>
</feature>
<feature type="domain" description="MATH" evidence="2">
    <location>
        <begin position="374"/>
        <end position="478"/>
    </location>
</feature>
<dbReference type="Pfam" id="PF00917">
    <property type="entry name" value="MATH"/>
    <property type="match status" value="1"/>
</dbReference>
<sequence length="658" mass="76069">MPCSQISWRFASFIPDLMSSPRCLQHIYQSLCTMISLILNSVLIYLILYKSPKKLGDYKWLMIYTAVFEQIYTVVDLLTEPTAYSYGYSFVVFRRYNATWTDSNKSQVLIVTWCGLFGSSMAVFGVHFVYRFASVHPNHSLFWNKIQAFGRNLLVLFAVPIVYFIWWCFVCIIYCRYSPDTFYYMRNITKTLYNLNIEDISYISAVFYVDDPNNGSIHLSWGSWIALVQFSTMVGSSMFCVSFLGYLCYSELSSQLSMTSSQSQVANSLKKQLYFALVGQTVIPITFMYLPVCVFVFGPVFMVEIGVISTYLTHAVTLYPVLNPLPNMFIIKSYRNTIIDRYPLGRFKSSYPFANIREAIPRVIERGPLGCGWFQKMNISWTHGIVIPDPHDMLTLYVQCKLVDEPATPWKIEAEVSISLHNYNDPEAPLNYDLGIRTFQNNFRSARHDNVMNINDLLDENFGFVKNNEIRVESDIRILTVEGFYQPRVIDYRVPPPEKQNHILAFEYEDAKLYVHKAILSFHLQYPDYIYSTNSFPIKRLSSGCLEQYLDALYGFPIYIHARQTVKDILSVARTFITHAISQRAAPAIIYDSMGQDIPKNHVELAVEFDLRRVIHAWLSKMDSVRKEDVEGLNIEEMSGEVMKAIVRKVINSGWEKN</sequence>
<evidence type="ECO:0000259" key="2">
    <source>
        <dbReference type="Pfam" id="PF00917"/>
    </source>
</evidence>
<feature type="transmembrane region" description="Helical" evidence="1">
    <location>
        <begin position="27"/>
        <end position="48"/>
    </location>
</feature>
<dbReference type="eggNOG" id="ENOG502TD0N">
    <property type="taxonomic scope" value="Eukaryota"/>
</dbReference>
<proteinExistence type="predicted"/>
<gene>
    <name evidence="5" type="primary">str-250</name>
    <name evidence="3 5" type="ORF">CBG00354</name>
    <name evidence="3" type="ORF">CBG_00354</name>
</gene>
<dbReference type="GO" id="GO:0005886">
    <property type="term" value="C:plasma membrane"/>
    <property type="evidence" value="ECO:0000318"/>
    <property type="project" value="GO_Central"/>
</dbReference>
<feature type="transmembrane region" description="Helical" evidence="1">
    <location>
        <begin position="273"/>
        <end position="297"/>
    </location>
</feature>
<feature type="transmembrane region" description="Helical" evidence="1">
    <location>
        <begin position="224"/>
        <end position="252"/>
    </location>
</feature>
<dbReference type="Gene3D" id="2.60.210.10">
    <property type="entry name" value="Apoptosis, Tumor Necrosis Factor Receptor Associated Protein 2, Chain A"/>
    <property type="match status" value="1"/>
</dbReference>
<protein>
    <submittedName>
        <fullName evidence="3">Protein CBG00354</fullName>
    </submittedName>
</protein>
<evidence type="ECO:0000313" key="4">
    <source>
        <dbReference type="Proteomes" id="UP000008549"/>
    </source>
</evidence>
<evidence type="ECO:0000256" key="1">
    <source>
        <dbReference type="SAM" id="Phobius"/>
    </source>
</evidence>
<evidence type="ECO:0000313" key="3">
    <source>
        <dbReference type="EMBL" id="CAP21818.2"/>
    </source>
</evidence>
<reference evidence="3 4" key="2">
    <citation type="journal article" date="2011" name="PLoS Genet.">
        <title>Caenorhabditis briggsae recombinant inbred line genotypes reveal inter-strain incompatibility and the evolution of recombination.</title>
        <authorList>
            <person name="Ross J.A."/>
            <person name="Koboldt D.C."/>
            <person name="Staisch J.E."/>
            <person name="Chamberlin H.M."/>
            <person name="Gupta B.P."/>
            <person name="Miller R.D."/>
            <person name="Baird S.E."/>
            <person name="Haag E.S."/>
        </authorList>
    </citation>
    <scope>NUCLEOTIDE SEQUENCE [LARGE SCALE GENOMIC DNA]</scope>
    <source>
        <strain evidence="3 4">AF16</strain>
    </source>
</reference>
<organism evidence="3 4">
    <name type="scientific">Caenorhabditis briggsae</name>
    <dbReference type="NCBI Taxonomy" id="6238"/>
    <lineage>
        <taxon>Eukaryota</taxon>
        <taxon>Metazoa</taxon>
        <taxon>Ecdysozoa</taxon>
        <taxon>Nematoda</taxon>
        <taxon>Chromadorea</taxon>
        <taxon>Rhabditida</taxon>
        <taxon>Rhabditina</taxon>
        <taxon>Rhabditomorpha</taxon>
        <taxon>Rhabditoidea</taxon>
        <taxon>Rhabditidae</taxon>
        <taxon>Peloderinae</taxon>
        <taxon>Caenorhabditis</taxon>
    </lineage>
</organism>
<dbReference type="GO" id="GO:0007186">
    <property type="term" value="P:G protein-coupled receptor signaling pathway"/>
    <property type="evidence" value="ECO:0000318"/>
    <property type="project" value="GO_Central"/>
</dbReference>
<dbReference type="EMBL" id="HE600968">
    <property type="protein sequence ID" value="CAP21818.2"/>
    <property type="molecule type" value="Genomic_DNA"/>
</dbReference>
<dbReference type="InterPro" id="IPR019428">
    <property type="entry name" value="7TM_GPCR_serpentine_rcpt_Str"/>
</dbReference>
<dbReference type="GO" id="GO:0038022">
    <property type="term" value="F:G protein-coupled olfactory receptor activity"/>
    <property type="evidence" value="ECO:0000318"/>
    <property type="project" value="GO_Central"/>
</dbReference>
<keyword evidence="4" id="KW-1185">Reference proteome</keyword>
<dbReference type="WormBase" id="CBG00354">
    <property type="protein sequence ID" value="CBP47950"/>
    <property type="gene ID" value="WBGene00023755"/>
    <property type="gene designation" value="Cbr-str-250"/>
</dbReference>
<dbReference type="HOGENOM" id="CLU_416938_0_0_1"/>